<protein>
    <recommendedName>
        <fullName evidence="2">C2 domain-containing protein</fullName>
    </recommendedName>
</protein>
<feature type="domain" description="C2" evidence="2">
    <location>
        <begin position="1"/>
        <end position="116"/>
    </location>
</feature>
<dbReference type="CDD" id="cd00030">
    <property type="entry name" value="C2"/>
    <property type="match status" value="1"/>
</dbReference>
<accession>A0A261Y7K1</accession>
<name>A0A261Y7K1_9FUNG</name>
<evidence type="ECO:0000256" key="1">
    <source>
        <dbReference type="SAM" id="MobiDB-lite"/>
    </source>
</evidence>
<dbReference type="AlphaFoldDB" id="A0A261Y7K1"/>
<keyword evidence="4" id="KW-1185">Reference proteome</keyword>
<proteinExistence type="predicted"/>
<dbReference type="Proteomes" id="UP000242875">
    <property type="component" value="Unassembled WGS sequence"/>
</dbReference>
<evidence type="ECO:0000259" key="2">
    <source>
        <dbReference type="PROSITE" id="PS50004"/>
    </source>
</evidence>
<feature type="region of interest" description="Disordered" evidence="1">
    <location>
        <begin position="12"/>
        <end position="32"/>
    </location>
</feature>
<dbReference type="PROSITE" id="PS50004">
    <property type="entry name" value="C2"/>
    <property type="match status" value="1"/>
</dbReference>
<reference evidence="3 4" key="1">
    <citation type="journal article" date="2017" name="Mycologia">
        <title>Bifiguratus adelaidae, gen. et sp. nov., a new member of Mucoromycotina in endophytic and soil-dwelling habitats.</title>
        <authorList>
            <person name="Torres-Cruz T.J."/>
            <person name="Billingsley Tobias T.L."/>
            <person name="Almatruk M."/>
            <person name="Hesse C."/>
            <person name="Kuske C.R."/>
            <person name="Desiro A."/>
            <person name="Benucci G.M."/>
            <person name="Bonito G."/>
            <person name="Stajich J.E."/>
            <person name="Dunlap C."/>
            <person name="Arnold A.E."/>
            <person name="Porras-Alfaro A."/>
        </authorList>
    </citation>
    <scope>NUCLEOTIDE SEQUENCE [LARGE SCALE GENOMIC DNA]</scope>
    <source>
        <strain evidence="3 4">AZ0501</strain>
    </source>
</reference>
<dbReference type="InterPro" id="IPR035892">
    <property type="entry name" value="C2_domain_sf"/>
</dbReference>
<dbReference type="OrthoDB" id="270970at2759"/>
<organism evidence="3 4">
    <name type="scientific">Bifiguratus adelaidae</name>
    <dbReference type="NCBI Taxonomy" id="1938954"/>
    <lineage>
        <taxon>Eukaryota</taxon>
        <taxon>Fungi</taxon>
        <taxon>Fungi incertae sedis</taxon>
        <taxon>Mucoromycota</taxon>
        <taxon>Mucoromycotina</taxon>
        <taxon>Endogonomycetes</taxon>
        <taxon>Endogonales</taxon>
        <taxon>Endogonales incertae sedis</taxon>
        <taxon>Bifiguratus</taxon>
    </lineage>
</organism>
<dbReference type="InterPro" id="IPR000008">
    <property type="entry name" value="C2_dom"/>
</dbReference>
<comment type="caution">
    <text evidence="3">The sequence shown here is derived from an EMBL/GenBank/DDBJ whole genome shotgun (WGS) entry which is preliminary data.</text>
</comment>
<feature type="compositionally biased region" description="Polar residues" evidence="1">
    <location>
        <begin position="21"/>
        <end position="31"/>
    </location>
</feature>
<gene>
    <name evidence="3" type="ORF">BZG36_00611</name>
</gene>
<evidence type="ECO:0000313" key="4">
    <source>
        <dbReference type="Proteomes" id="UP000242875"/>
    </source>
</evidence>
<dbReference type="EMBL" id="MVBO01000003">
    <property type="protein sequence ID" value="OZJ06454.1"/>
    <property type="molecule type" value="Genomic_DNA"/>
</dbReference>
<sequence>MNSNQGTLKVTVCGARDKNDPSSQRHASNSDGDCCELWISSAAGRSGSGNQQTQRTRKDKKCQWNQDFTFQVGPGQDCLNVRMLDGNMTSGGDKDSNACKVKLDKVIQQGDMEEWVKIPNDPSNNMIQLKMRFDRMM</sequence>
<dbReference type="SUPFAM" id="SSF49562">
    <property type="entry name" value="C2 domain (Calcium/lipid-binding domain, CaLB)"/>
    <property type="match status" value="1"/>
</dbReference>
<dbReference type="Pfam" id="PF00168">
    <property type="entry name" value="C2"/>
    <property type="match status" value="1"/>
</dbReference>
<dbReference type="Gene3D" id="2.60.40.150">
    <property type="entry name" value="C2 domain"/>
    <property type="match status" value="1"/>
</dbReference>
<evidence type="ECO:0000313" key="3">
    <source>
        <dbReference type="EMBL" id="OZJ06454.1"/>
    </source>
</evidence>